<evidence type="ECO:0000256" key="4">
    <source>
        <dbReference type="ARBA" id="ARBA00022786"/>
    </source>
</evidence>
<dbReference type="CDD" id="cd23794">
    <property type="entry name" value="UBCc_UBE2F_UBE2M"/>
    <property type="match status" value="1"/>
</dbReference>
<evidence type="ECO:0000313" key="10">
    <source>
        <dbReference type="EMBL" id="KAH7520074.1"/>
    </source>
</evidence>
<comment type="caution">
    <text evidence="10">The sequence shown here is derived from an EMBL/GenBank/DDBJ whole genome shotgun (WGS) entry which is preliminary data.</text>
</comment>
<dbReference type="InterPro" id="IPR023313">
    <property type="entry name" value="UBQ-conjugating_AS"/>
</dbReference>
<dbReference type="InterPro" id="IPR000608">
    <property type="entry name" value="UBC"/>
</dbReference>
<dbReference type="InterPro" id="IPR016135">
    <property type="entry name" value="UBQ-conjugating_enzyme/RWD"/>
</dbReference>
<dbReference type="GO" id="GO:0005524">
    <property type="term" value="F:ATP binding"/>
    <property type="evidence" value="ECO:0007669"/>
    <property type="project" value="UniProtKB-UniRule"/>
</dbReference>
<keyword evidence="3 8" id="KW-0547">Nucleotide-binding</keyword>
<dbReference type="PROSITE" id="PS00183">
    <property type="entry name" value="UBC_1"/>
    <property type="match status" value="1"/>
</dbReference>
<evidence type="ECO:0000313" key="11">
    <source>
        <dbReference type="Proteomes" id="UP000813462"/>
    </source>
</evidence>
<protein>
    <recommendedName>
        <fullName evidence="9">UBC core domain-containing protein</fullName>
    </recommendedName>
</protein>
<dbReference type="FunFam" id="3.10.110.10:FF:000005">
    <property type="entry name" value="NEDD8-conjugating enzyme Ubc12"/>
    <property type="match status" value="1"/>
</dbReference>
<evidence type="ECO:0000259" key="9">
    <source>
        <dbReference type="PROSITE" id="PS50127"/>
    </source>
</evidence>
<comment type="similarity">
    <text evidence="8">Belongs to the ubiquitin-conjugating enzyme family.</text>
</comment>
<keyword evidence="2" id="KW-0808">Transferase</keyword>
<organism evidence="10 11">
    <name type="scientific">Ziziphus jujuba var. spinosa</name>
    <dbReference type="NCBI Taxonomy" id="714518"/>
    <lineage>
        <taxon>Eukaryota</taxon>
        <taxon>Viridiplantae</taxon>
        <taxon>Streptophyta</taxon>
        <taxon>Embryophyta</taxon>
        <taxon>Tracheophyta</taxon>
        <taxon>Spermatophyta</taxon>
        <taxon>Magnoliopsida</taxon>
        <taxon>eudicotyledons</taxon>
        <taxon>Gunneridae</taxon>
        <taxon>Pentapetalae</taxon>
        <taxon>rosids</taxon>
        <taxon>fabids</taxon>
        <taxon>Rosales</taxon>
        <taxon>Rhamnaceae</taxon>
        <taxon>Paliureae</taxon>
        <taxon>Ziziphus</taxon>
    </lineage>
</organism>
<dbReference type="AlphaFoldDB" id="A0A978UYK8"/>
<dbReference type="SUPFAM" id="SSF54495">
    <property type="entry name" value="UBC-like"/>
    <property type="match status" value="1"/>
</dbReference>
<evidence type="ECO:0000256" key="5">
    <source>
        <dbReference type="ARBA" id="ARBA00022840"/>
    </source>
</evidence>
<dbReference type="Pfam" id="PF00179">
    <property type="entry name" value="UQ_con"/>
    <property type="match status" value="1"/>
</dbReference>
<feature type="domain" description="UBC core" evidence="9">
    <location>
        <begin position="61"/>
        <end position="209"/>
    </location>
</feature>
<proteinExistence type="inferred from homology"/>
<evidence type="ECO:0000256" key="1">
    <source>
        <dbReference type="ARBA" id="ARBA00005032"/>
    </source>
</evidence>
<reference evidence="10" key="1">
    <citation type="journal article" date="2021" name="Front. Plant Sci.">
        <title>Chromosome-Scale Genome Assembly for Chinese Sour Jujube and Insights Into Its Genome Evolution and Domestication Signature.</title>
        <authorList>
            <person name="Shen L.-Y."/>
            <person name="Luo H."/>
            <person name="Wang X.-L."/>
            <person name="Wang X.-M."/>
            <person name="Qiu X.-J."/>
            <person name="Liu H."/>
            <person name="Zhou S.-S."/>
            <person name="Jia K.-H."/>
            <person name="Nie S."/>
            <person name="Bao Y.-T."/>
            <person name="Zhang R.-G."/>
            <person name="Yun Q.-Z."/>
            <person name="Chai Y.-H."/>
            <person name="Lu J.-Y."/>
            <person name="Li Y."/>
            <person name="Zhao S.-W."/>
            <person name="Mao J.-F."/>
            <person name="Jia S.-G."/>
            <person name="Mao Y.-M."/>
        </authorList>
    </citation>
    <scope>NUCLEOTIDE SEQUENCE</scope>
    <source>
        <strain evidence="10">AT0</strain>
        <tissue evidence="10">Leaf</tissue>
    </source>
</reference>
<sequence length="218" mass="24705">MPMEGHQVRSKVPGNYVFIKSFRTIDPDRTALVASFASNNLVIVCSIQLLLTSADMFDRVPYLIFGVPHPADITELILPKSCSITFPNGKDDLMNFEVSIRPDEGYYFGGTFLFTFQVSPIYPHEAPKVKCKTKVYHPNIDLEGNVCLNILREDWKPVLNINTVIYGLYHLFTEPNYEDPLNHDAAAVLRDNPKMFESNVRRAMAGGYVGQTFFARCM</sequence>
<dbReference type="GO" id="GO:0019788">
    <property type="term" value="F:NEDD8 transferase activity"/>
    <property type="evidence" value="ECO:0007669"/>
    <property type="project" value="UniProtKB-ARBA"/>
</dbReference>
<evidence type="ECO:0000256" key="6">
    <source>
        <dbReference type="ARBA" id="ARBA00058311"/>
    </source>
</evidence>
<dbReference type="Gene3D" id="3.10.110.10">
    <property type="entry name" value="Ubiquitin Conjugating Enzyme"/>
    <property type="match status" value="1"/>
</dbReference>
<gene>
    <name evidence="10" type="ORF">FEM48_Zijuj08G0105200</name>
</gene>
<keyword evidence="4 8" id="KW-0833">Ubl conjugation pathway</keyword>
<feature type="active site" description="Glycyl thioester intermediate" evidence="7">
    <location>
        <position position="147"/>
    </location>
</feature>
<name>A0A978UYK8_ZIZJJ</name>
<accession>A0A978UYK8</accession>
<evidence type="ECO:0000256" key="8">
    <source>
        <dbReference type="RuleBase" id="RU362109"/>
    </source>
</evidence>
<dbReference type="PANTHER" id="PTHR24068">
    <property type="entry name" value="UBIQUITIN-CONJUGATING ENZYME E2"/>
    <property type="match status" value="1"/>
</dbReference>
<dbReference type="SMART" id="SM00212">
    <property type="entry name" value="UBCc"/>
    <property type="match status" value="1"/>
</dbReference>
<dbReference type="EMBL" id="JAEACU010000008">
    <property type="protein sequence ID" value="KAH7520074.1"/>
    <property type="molecule type" value="Genomic_DNA"/>
</dbReference>
<evidence type="ECO:0000256" key="2">
    <source>
        <dbReference type="ARBA" id="ARBA00022679"/>
    </source>
</evidence>
<dbReference type="PROSITE" id="PS50127">
    <property type="entry name" value="UBC_2"/>
    <property type="match status" value="1"/>
</dbReference>
<evidence type="ECO:0000256" key="7">
    <source>
        <dbReference type="PROSITE-ProRule" id="PRU10133"/>
    </source>
</evidence>
<comment type="function">
    <text evidence="6">Accepts the ubiquitin-like protein NEDD8/RUB1 from the ECR1-AXR1 E1 complex and catalyzes its covalent attachment to other proteins.</text>
</comment>
<evidence type="ECO:0000256" key="3">
    <source>
        <dbReference type="ARBA" id="ARBA00022741"/>
    </source>
</evidence>
<comment type="pathway">
    <text evidence="1">Protein modification; protein neddylation.</text>
</comment>
<keyword evidence="5 8" id="KW-0067">ATP-binding</keyword>
<dbReference type="Proteomes" id="UP000813462">
    <property type="component" value="Unassembled WGS sequence"/>
</dbReference>